<dbReference type="Proteomes" id="UP000037931">
    <property type="component" value="Unassembled WGS sequence"/>
</dbReference>
<reference evidence="1 2" key="1">
    <citation type="journal article" date="2015" name="PLoS ONE">
        <title>Rice-Infecting Pseudomonas Genomes Are Highly Accessorized and Harbor Multiple Putative Virulence Mechanisms to Cause Sheath Brown Rot.</title>
        <authorList>
            <person name="Quibod I.L."/>
            <person name="Grande G."/>
            <person name="Oreiro E.G."/>
            <person name="Borja F.N."/>
            <person name="Dossa G.S."/>
            <person name="Mauleon R."/>
            <person name="Cruz C.V."/>
            <person name="Oliva R."/>
        </authorList>
    </citation>
    <scope>NUCLEOTIDE SEQUENCE [LARGE SCALE GENOMIC DNA]</scope>
    <source>
        <strain evidence="1 2">IRRI 6609</strain>
    </source>
</reference>
<evidence type="ECO:0000313" key="1">
    <source>
        <dbReference type="EMBL" id="KPA88556.1"/>
    </source>
</evidence>
<organism evidence="1 2">
    <name type="scientific">Pseudomonas asplenii</name>
    <dbReference type="NCBI Taxonomy" id="53407"/>
    <lineage>
        <taxon>Bacteria</taxon>
        <taxon>Pseudomonadati</taxon>
        <taxon>Pseudomonadota</taxon>
        <taxon>Gammaproteobacteria</taxon>
        <taxon>Pseudomonadales</taxon>
        <taxon>Pseudomonadaceae</taxon>
        <taxon>Pseudomonas</taxon>
    </lineage>
</organism>
<dbReference type="Pfam" id="PF21716">
    <property type="entry name" value="dnstrm_HI1420"/>
    <property type="match status" value="1"/>
</dbReference>
<sequence>MTTRTRSHEDSVLEMLRDDETFALEYLSVALEEIDEVGGEDAFLIAIRRLVEARGGMSSLSQNTGLARPNLYRSLATGGDPKLSTVLKVLQALGVGLSKVVSHRPVSGTEAAAPDTACNGHQVNP</sequence>
<dbReference type="NCBIfam" id="TIGR02684">
    <property type="entry name" value="dnstrm_HI1420"/>
    <property type="match status" value="1"/>
</dbReference>
<dbReference type="InterPro" id="IPR014057">
    <property type="entry name" value="HI1420"/>
</dbReference>
<dbReference type="PANTHER" id="PTHR40275">
    <property type="entry name" value="SSL7038 PROTEIN"/>
    <property type="match status" value="1"/>
</dbReference>
<evidence type="ECO:0000313" key="2">
    <source>
        <dbReference type="Proteomes" id="UP000037931"/>
    </source>
</evidence>
<dbReference type="AlphaFoldDB" id="A0A0N0E275"/>
<dbReference type="OrthoDB" id="9798416at2"/>
<gene>
    <name evidence="1" type="ORF">PF66_04922</name>
</gene>
<keyword evidence="2" id="KW-1185">Reference proteome</keyword>
<accession>A0A0N0E275</accession>
<dbReference type="EMBL" id="JSYZ01000019">
    <property type="protein sequence ID" value="KPA88556.1"/>
    <property type="molecule type" value="Genomic_DNA"/>
</dbReference>
<comment type="caution">
    <text evidence="1">The sequence shown here is derived from an EMBL/GenBank/DDBJ whole genome shotgun (WGS) entry which is preliminary data.</text>
</comment>
<dbReference type="RefSeq" id="WP_054060233.1">
    <property type="nucleotide sequence ID" value="NZ_JAQMZR010000001.1"/>
</dbReference>
<name>A0A0N0E275_9PSED</name>
<proteinExistence type="predicted"/>
<dbReference type="STRING" id="50340.PF66_04922"/>
<dbReference type="PANTHER" id="PTHR40275:SF1">
    <property type="entry name" value="SSL7038 PROTEIN"/>
    <property type="match status" value="1"/>
</dbReference>
<protein>
    <submittedName>
        <fullName evidence="1">Putative addiction module antidote protein</fullName>
    </submittedName>
</protein>
<dbReference type="PATRIC" id="fig|50340.43.peg.2223"/>